<dbReference type="GO" id="GO:0016853">
    <property type="term" value="F:isomerase activity"/>
    <property type="evidence" value="ECO:0007669"/>
    <property type="project" value="UniProtKB-KW"/>
</dbReference>
<dbReference type="InterPro" id="IPR012336">
    <property type="entry name" value="Thioredoxin-like_fold"/>
</dbReference>
<dbReference type="EMBL" id="BONN01000011">
    <property type="protein sequence ID" value="GIG33959.1"/>
    <property type="molecule type" value="Genomic_DNA"/>
</dbReference>
<protein>
    <submittedName>
        <fullName evidence="4">Protein-disulfide isomerase</fullName>
    </submittedName>
</protein>
<accession>A0A7Y9FH58</accession>
<evidence type="ECO:0000313" key="6">
    <source>
        <dbReference type="Proteomes" id="UP000618382"/>
    </source>
</evidence>
<name>A0A7Y9FH58_9CELL</name>
<gene>
    <name evidence="4" type="ORF">BKA21_002729</name>
    <name evidence="3" type="ORF">Col01nite_31180</name>
</gene>
<feature type="domain" description="Thioredoxin-like fold" evidence="2">
    <location>
        <begin position="114"/>
        <end position="283"/>
    </location>
</feature>
<dbReference type="SUPFAM" id="SSF52833">
    <property type="entry name" value="Thioredoxin-like"/>
    <property type="match status" value="1"/>
</dbReference>
<evidence type="ECO:0000313" key="3">
    <source>
        <dbReference type="EMBL" id="GIG33959.1"/>
    </source>
</evidence>
<keyword evidence="1" id="KW-0472">Membrane</keyword>
<organism evidence="4 5">
    <name type="scientific">Cellulomonas oligotrophica</name>
    <dbReference type="NCBI Taxonomy" id="931536"/>
    <lineage>
        <taxon>Bacteria</taxon>
        <taxon>Bacillati</taxon>
        <taxon>Actinomycetota</taxon>
        <taxon>Actinomycetes</taxon>
        <taxon>Micrococcales</taxon>
        <taxon>Cellulomonadaceae</taxon>
        <taxon>Cellulomonas</taxon>
    </lineage>
</organism>
<proteinExistence type="predicted"/>
<keyword evidence="6" id="KW-1185">Reference proteome</keyword>
<evidence type="ECO:0000313" key="4">
    <source>
        <dbReference type="EMBL" id="NYD87180.1"/>
    </source>
</evidence>
<dbReference type="AlphaFoldDB" id="A0A7Y9FH58"/>
<evidence type="ECO:0000259" key="2">
    <source>
        <dbReference type="Pfam" id="PF13462"/>
    </source>
</evidence>
<dbReference type="Pfam" id="PF13462">
    <property type="entry name" value="Thioredoxin_4"/>
    <property type="match status" value="1"/>
</dbReference>
<feature type="transmembrane region" description="Helical" evidence="1">
    <location>
        <begin position="37"/>
        <end position="58"/>
    </location>
</feature>
<dbReference type="InterPro" id="IPR036249">
    <property type="entry name" value="Thioredoxin-like_sf"/>
</dbReference>
<sequence length="302" mass="31212">MPSTDPRPTKNQRREEARAKALALKQEQERRARRNRIVAISGLAVAVIALVAVVVGVVRQGQETAAMYGDVVYGSADAEVTAPALADVTSPSVADETGGIPVSAAGIGTAGEDDVVVSVYFDFMCPYCGLFDEANGAELERLSAEEGVTVLYKPLSFLDGQSKGAAYSTRAANAFAVVADEDSDNAVAFLTALYENQPEEGTTGLTDAEIADIAVEVGVPAAVTEGFTTTVEGTYETADGEQTGTWRAFAPFIAAATAQASTELGGSLGTPTVLVDGTKWEGDLYTTGPLTAAIEEAVAAKG</sequence>
<reference evidence="4 5" key="1">
    <citation type="submission" date="2020-07" db="EMBL/GenBank/DDBJ databases">
        <title>Sequencing the genomes of 1000 actinobacteria strains.</title>
        <authorList>
            <person name="Klenk H.-P."/>
        </authorList>
    </citation>
    <scope>NUCLEOTIDE SEQUENCE [LARGE SCALE GENOMIC DNA]</scope>
    <source>
        <strain evidence="4 5">DSM 24482</strain>
    </source>
</reference>
<evidence type="ECO:0000256" key="1">
    <source>
        <dbReference type="SAM" id="Phobius"/>
    </source>
</evidence>
<dbReference type="EMBL" id="JACCBK010000001">
    <property type="protein sequence ID" value="NYD87180.1"/>
    <property type="molecule type" value="Genomic_DNA"/>
</dbReference>
<dbReference type="Proteomes" id="UP000618382">
    <property type="component" value="Unassembled WGS sequence"/>
</dbReference>
<keyword evidence="1" id="KW-1133">Transmembrane helix</keyword>
<evidence type="ECO:0000313" key="5">
    <source>
        <dbReference type="Proteomes" id="UP000577956"/>
    </source>
</evidence>
<dbReference type="Gene3D" id="3.40.30.10">
    <property type="entry name" value="Glutaredoxin"/>
    <property type="match status" value="1"/>
</dbReference>
<dbReference type="RefSeq" id="WP_140459629.1">
    <property type="nucleotide sequence ID" value="NZ_BAABFI010000009.1"/>
</dbReference>
<reference evidence="3 6" key="2">
    <citation type="submission" date="2021-01" db="EMBL/GenBank/DDBJ databases">
        <title>Whole genome shotgun sequence of Cellulomonas oligotrophica NBRC 109435.</title>
        <authorList>
            <person name="Komaki H."/>
            <person name="Tamura T."/>
        </authorList>
    </citation>
    <scope>NUCLEOTIDE SEQUENCE [LARGE SCALE GENOMIC DNA]</scope>
    <source>
        <strain evidence="3 6">NBRC 109435</strain>
    </source>
</reference>
<dbReference type="Proteomes" id="UP000577956">
    <property type="component" value="Unassembled WGS sequence"/>
</dbReference>
<comment type="caution">
    <text evidence="4">The sequence shown here is derived from an EMBL/GenBank/DDBJ whole genome shotgun (WGS) entry which is preliminary data.</text>
</comment>
<keyword evidence="4" id="KW-0413">Isomerase</keyword>
<keyword evidence="1" id="KW-0812">Transmembrane</keyword>
<dbReference type="CDD" id="cd02972">
    <property type="entry name" value="DsbA_family"/>
    <property type="match status" value="1"/>
</dbReference>